<keyword evidence="6 10" id="KW-0812">Transmembrane</keyword>
<dbReference type="RefSeq" id="WP_049220422.1">
    <property type="nucleotide sequence ID" value="NZ_CABGUH010000006.1"/>
</dbReference>
<dbReference type="PROSITE" id="PS51104">
    <property type="entry name" value="PTS_EIIC_TYPE_2"/>
    <property type="match status" value="1"/>
</dbReference>
<keyword evidence="4" id="KW-0762">Sugar transport</keyword>
<dbReference type="GO" id="GO:0009401">
    <property type="term" value="P:phosphoenolpyruvate-dependent sugar phosphotransferase system"/>
    <property type="evidence" value="ECO:0007669"/>
    <property type="project" value="UniProtKB-KW"/>
</dbReference>
<keyword evidence="3" id="KW-1003">Cell membrane</keyword>
<dbReference type="PANTHER" id="PTHR37324">
    <property type="entry name" value="PTS SYSTEM GALACTITOL-SPECIFIC EIIC COMPONENT"/>
    <property type="match status" value="1"/>
</dbReference>
<evidence type="ECO:0000259" key="11">
    <source>
        <dbReference type="PROSITE" id="PS51104"/>
    </source>
</evidence>
<keyword evidence="7 10" id="KW-1133">Transmembrane helix</keyword>
<dbReference type="InterPro" id="IPR013014">
    <property type="entry name" value="PTS_EIIC_2"/>
</dbReference>
<evidence type="ECO:0000256" key="8">
    <source>
        <dbReference type="ARBA" id="ARBA00023136"/>
    </source>
</evidence>
<feature type="transmembrane region" description="Helical" evidence="10">
    <location>
        <begin position="44"/>
        <end position="64"/>
    </location>
</feature>
<dbReference type="Pfam" id="PF03611">
    <property type="entry name" value="EIIC-GAT"/>
    <property type="match status" value="1"/>
</dbReference>
<dbReference type="PANTHER" id="PTHR37324:SF2">
    <property type="entry name" value="PTS SYSTEM GALACTITOL-SPECIFIC EIIC COMPONENT"/>
    <property type="match status" value="1"/>
</dbReference>
<feature type="transmembrane region" description="Helical" evidence="10">
    <location>
        <begin position="332"/>
        <end position="352"/>
    </location>
</feature>
<keyword evidence="8 10" id="KW-0472">Membrane</keyword>
<feature type="transmembrane region" description="Helical" evidence="10">
    <location>
        <begin position="84"/>
        <end position="114"/>
    </location>
</feature>
<name>A0A2N8PZX3_ENTAV</name>
<evidence type="ECO:0000256" key="3">
    <source>
        <dbReference type="ARBA" id="ARBA00022475"/>
    </source>
</evidence>
<dbReference type="InterPro" id="IPR004703">
    <property type="entry name" value="PTS_sugar-sp_permease"/>
</dbReference>
<dbReference type="AlphaFoldDB" id="A0A2N8PZX3"/>
<evidence type="ECO:0000256" key="10">
    <source>
        <dbReference type="SAM" id="Phobius"/>
    </source>
</evidence>
<feature type="transmembrane region" description="Helical" evidence="10">
    <location>
        <begin position="422"/>
        <end position="441"/>
    </location>
</feature>
<feature type="transmembrane region" description="Helical" evidence="10">
    <location>
        <begin position="364"/>
        <end position="388"/>
    </location>
</feature>
<feature type="transmembrane region" description="Helical" evidence="10">
    <location>
        <begin position="296"/>
        <end position="326"/>
    </location>
</feature>
<keyword evidence="2" id="KW-0813">Transport</keyword>
<reference evidence="12 13" key="1">
    <citation type="submission" date="2017-10" db="EMBL/GenBank/DDBJ databases">
        <title>FDA dAtabase for Regulatory Grade micrObial Sequences (FDA-ARGOS): Supporting development and validation of Infectious Disease Dx tests.</title>
        <authorList>
            <person name="Campos J."/>
            <person name="Goldberg B."/>
            <person name="Tallon L.J."/>
            <person name="Sadzewicz L."/>
            <person name="Sengamalay N."/>
            <person name="Ott S."/>
            <person name="Godinez A."/>
            <person name="Nagaraj S."/>
            <person name="Vyas G."/>
            <person name="Aluvathingal J."/>
            <person name="Nadendla S."/>
            <person name="Geyer C."/>
            <person name="Nandy P."/>
            <person name="Hobson J."/>
            <person name="Sichtig H."/>
        </authorList>
    </citation>
    <scope>NUCLEOTIDE SEQUENCE [LARGE SCALE GENOMIC DNA]</scope>
    <source>
        <strain evidence="12 13">FDAARGOS_185</strain>
    </source>
</reference>
<evidence type="ECO:0000256" key="9">
    <source>
        <dbReference type="SAM" id="MobiDB-lite"/>
    </source>
</evidence>
<evidence type="ECO:0000256" key="7">
    <source>
        <dbReference type="ARBA" id="ARBA00022989"/>
    </source>
</evidence>
<evidence type="ECO:0000256" key="5">
    <source>
        <dbReference type="ARBA" id="ARBA00022683"/>
    </source>
</evidence>
<dbReference type="GO" id="GO:0005886">
    <property type="term" value="C:plasma membrane"/>
    <property type="evidence" value="ECO:0007669"/>
    <property type="project" value="UniProtKB-SubCell"/>
</dbReference>
<protein>
    <submittedName>
        <fullName evidence="12">PTS galactitol transporter subunit IIC</fullName>
    </submittedName>
</protein>
<feature type="transmembrane region" description="Helical" evidence="10">
    <location>
        <begin position="126"/>
        <end position="141"/>
    </location>
</feature>
<evidence type="ECO:0000256" key="4">
    <source>
        <dbReference type="ARBA" id="ARBA00022597"/>
    </source>
</evidence>
<dbReference type="InterPro" id="IPR013853">
    <property type="entry name" value="EIIC-GAT"/>
</dbReference>
<feature type="domain" description="PTS EIIC type-2" evidence="11">
    <location>
        <begin position="9"/>
        <end position="439"/>
    </location>
</feature>
<dbReference type="GeneID" id="69569423"/>
<dbReference type="EMBL" id="PDXQ01000001">
    <property type="protein sequence ID" value="TRZ35396.1"/>
    <property type="molecule type" value="Genomic_DNA"/>
</dbReference>
<feature type="region of interest" description="Disordered" evidence="9">
    <location>
        <begin position="451"/>
        <end position="470"/>
    </location>
</feature>
<evidence type="ECO:0000256" key="6">
    <source>
        <dbReference type="ARBA" id="ARBA00022692"/>
    </source>
</evidence>
<feature type="transmembrane region" description="Helical" evidence="10">
    <location>
        <begin position="248"/>
        <end position="275"/>
    </location>
</feature>
<proteinExistence type="predicted"/>
<evidence type="ECO:0000256" key="1">
    <source>
        <dbReference type="ARBA" id="ARBA00004651"/>
    </source>
</evidence>
<evidence type="ECO:0000313" key="13">
    <source>
        <dbReference type="Proteomes" id="UP000316316"/>
    </source>
</evidence>
<feature type="transmembrane region" description="Helical" evidence="10">
    <location>
        <begin position="12"/>
        <end position="32"/>
    </location>
</feature>
<sequence length="470" mass="50802">MLDMLKAGVNYILDLGAAAMLPIILTIFGVILGQKLSKSFRAGLTVGIGFTGLNLVIGLLSDSIGKSSQAMIERLGLQLDILDVGWPIGAAITFATPIAVILIPVIFIFNIILLRFNQTKTMDVDLWNYWHLIFPGAMIYYATDSIWIAIVCSLVNTFIIFKLADWTAPAVEHFFGLPGISLPHGETVNFAPLTYALNRLWDKIPGINKIDINAKNLKERLGIFGEPMMIGLVLGVGMGLLAGYDSQAIIQLGVQTSAVMILMPRMVALLMEGLAPIAEGAKTFIQKRFPGKEVYIGLDAAVVTAHPAIITVALLMVPITILLAAVLPFNRLLPFADLAVLPFTVIWSVAASKGNIFRGLLNSIASICIVLFIATNLGALTTTMAHAVGFAFPEGATMISGIDMSSHITLWIMLKLIDPSNLPAFMAGAIALVMYGALWFWTRNDIKKQYGIPTGKDDPENTVKGAEMNE</sequence>
<accession>A0A2N8PZX3</accession>
<comment type="caution">
    <text evidence="12">The sequence shown here is derived from an EMBL/GenBank/DDBJ whole genome shotgun (WGS) entry which is preliminary data.</text>
</comment>
<dbReference type="GO" id="GO:0015577">
    <property type="term" value="F:galactitol transmembrane transporter activity"/>
    <property type="evidence" value="ECO:0007669"/>
    <property type="project" value="InterPro"/>
</dbReference>
<organism evidence="12 13">
    <name type="scientific">Enterococcus avium</name>
    <name type="common">Streptococcus avium</name>
    <dbReference type="NCBI Taxonomy" id="33945"/>
    <lineage>
        <taxon>Bacteria</taxon>
        <taxon>Bacillati</taxon>
        <taxon>Bacillota</taxon>
        <taxon>Bacilli</taxon>
        <taxon>Lactobacillales</taxon>
        <taxon>Enterococcaceae</taxon>
        <taxon>Enterococcus</taxon>
    </lineage>
</organism>
<evidence type="ECO:0000256" key="2">
    <source>
        <dbReference type="ARBA" id="ARBA00022448"/>
    </source>
</evidence>
<dbReference type="Proteomes" id="UP000316316">
    <property type="component" value="Unassembled WGS sequence"/>
</dbReference>
<feature type="transmembrane region" description="Helical" evidence="10">
    <location>
        <begin position="147"/>
        <end position="164"/>
    </location>
</feature>
<evidence type="ECO:0000313" key="12">
    <source>
        <dbReference type="EMBL" id="TRZ35396.1"/>
    </source>
</evidence>
<feature type="transmembrane region" description="Helical" evidence="10">
    <location>
        <begin position="221"/>
        <end position="242"/>
    </location>
</feature>
<dbReference type="PIRSF" id="PIRSF006304">
    <property type="entry name" value="GatC"/>
    <property type="match status" value="1"/>
</dbReference>
<keyword evidence="5" id="KW-0598">Phosphotransferase system</keyword>
<gene>
    <name evidence="12" type="ORF">AUF17_15465</name>
</gene>
<comment type="subcellular location">
    <subcellularLocation>
        <location evidence="1">Cell membrane</location>
        <topology evidence="1">Multi-pass membrane protein</topology>
    </subcellularLocation>
</comment>